<organism evidence="2 3">
    <name type="scientific">Papaver somniferum</name>
    <name type="common">Opium poppy</name>
    <dbReference type="NCBI Taxonomy" id="3469"/>
    <lineage>
        <taxon>Eukaryota</taxon>
        <taxon>Viridiplantae</taxon>
        <taxon>Streptophyta</taxon>
        <taxon>Embryophyta</taxon>
        <taxon>Tracheophyta</taxon>
        <taxon>Spermatophyta</taxon>
        <taxon>Magnoliopsida</taxon>
        <taxon>Ranunculales</taxon>
        <taxon>Papaveraceae</taxon>
        <taxon>Papaveroideae</taxon>
        <taxon>Papaver</taxon>
    </lineage>
</organism>
<accession>A0A4Y7K1Z5</accession>
<evidence type="ECO:0000313" key="2">
    <source>
        <dbReference type="EMBL" id="RZC65959.1"/>
    </source>
</evidence>
<evidence type="ECO:0000313" key="3">
    <source>
        <dbReference type="Proteomes" id="UP000316621"/>
    </source>
</evidence>
<name>A0A4Y7K1Z5_PAPSO</name>
<reference evidence="2 3" key="1">
    <citation type="journal article" date="2018" name="Science">
        <title>The opium poppy genome and morphinan production.</title>
        <authorList>
            <person name="Guo L."/>
            <person name="Winzer T."/>
            <person name="Yang X."/>
            <person name="Li Y."/>
            <person name="Ning Z."/>
            <person name="He Z."/>
            <person name="Teodor R."/>
            <person name="Lu Y."/>
            <person name="Bowser T.A."/>
            <person name="Graham I.A."/>
            <person name="Ye K."/>
        </authorList>
    </citation>
    <scope>NUCLEOTIDE SEQUENCE [LARGE SCALE GENOMIC DNA]</scope>
    <source>
        <strain evidence="3">cv. HN1</strain>
        <tissue evidence="2">Leaves</tissue>
    </source>
</reference>
<dbReference type="Proteomes" id="UP000316621">
    <property type="component" value="Chromosome 6"/>
</dbReference>
<feature type="domain" description="FBD" evidence="1">
    <location>
        <begin position="40"/>
        <end position="77"/>
    </location>
</feature>
<dbReference type="AlphaFoldDB" id="A0A4Y7K1Z5"/>
<dbReference type="EMBL" id="CM010720">
    <property type="protein sequence ID" value="RZC65959.1"/>
    <property type="molecule type" value="Genomic_DNA"/>
</dbReference>
<evidence type="ECO:0000259" key="1">
    <source>
        <dbReference type="Pfam" id="PF08387"/>
    </source>
</evidence>
<dbReference type="InterPro" id="IPR006566">
    <property type="entry name" value="FBD"/>
</dbReference>
<gene>
    <name evidence="2" type="ORF">C5167_009643</name>
</gene>
<dbReference type="Gramene" id="RZC65959">
    <property type="protein sequence ID" value="RZC65959"/>
    <property type="gene ID" value="C5167_009643"/>
</dbReference>
<sequence>MVTQKRISKHPMYPYFDEEIKVHSADVKDYWKAGLSLPSMLNLLKAVEIEGIEGRINELMFVELLLRNSIVLEELVLFSCNCEKYCKKPSDDKERRMKKFSKRLLKLPKAYAGTTTLFQLAMGLEETRMPPLMGDSLCNKKR</sequence>
<dbReference type="Pfam" id="PF08387">
    <property type="entry name" value="FBD"/>
    <property type="match status" value="1"/>
</dbReference>
<proteinExistence type="predicted"/>
<protein>
    <recommendedName>
        <fullName evidence="1">FBD domain-containing protein</fullName>
    </recommendedName>
</protein>
<keyword evidence="3" id="KW-1185">Reference proteome</keyword>